<dbReference type="SUPFAM" id="SSF51984">
    <property type="entry name" value="MurCD N-terminal domain"/>
    <property type="match status" value="1"/>
</dbReference>
<dbReference type="GO" id="GO:0071555">
    <property type="term" value="P:cell wall organization"/>
    <property type="evidence" value="ECO:0007669"/>
    <property type="project" value="UniProtKB-KW"/>
</dbReference>
<keyword evidence="17 18" id="KW-0132">Cell division</keyword>
<dbReference type="RefSeq" id="WP_089746023.1">
    <property type="nucleotide sequence ID" value="NZ_FOGF01000005.1"/>
</dbReference>
<dbReference type="Pfam" id="PF02875">
    <property type="entry name" value="Mur_ligase_C"/>
    <property type="match status" value="1"/>
</dbReference>
<keyword evidence="10 17" id="KW-0067">ATP-binding</keyword>
<dbReference type="InterPro" id="IPR004101">
    <property type="entry name" value="Mur_ligase_C"/>
</dbReference>
<evidence type="ECO:0000256" key="13">
    <source>
        <dbReference type="ARBA" id="ARBA00023316"/>
    </source>
</evidence>
<keyword evidence="7 17" id="KW-0963">Cytoplasm</keyword>
<dbReference type="Proteomes" id="UP000198556">
    <property type="component" value="Unassembled WGS sequence"/>
</dbReference>
<dbReference type="SUPFAM" id="SSF53623">
    <property type="entry name" value="MurD-like peptide ligases, catalytic domain"/>
    <property type="match status" value="1"/>
</dbReference>
<evidence type="ECO:0000256" key="3">
    <source>
        <dbReference type="ARBA" id="ARBA00004752"/>
    </source>
</evidence>
<keyword evidence="8 17" id="KW-0436">Ligase</keyword>
<feature type="domain" description="Mur ligase C-terminal" evidence="19">
    <location>
        <begin position="316"/>
        <end position="430"/>
    </location>
</feature>
<evidence type="ECO:0000256" key="15">
    <source>
        <dbReference type="ARBA" id="ARBA00032324"/>
    </source>
</evidence>
<evidence type="ECO:0000256" key="12">
    <source>
        <dbReference type="ARBA" id="ARBA00022984"/>
    </source>
</evidence>
<dbReference type="GO" id="GO:0008360">
    <property type="term" value="P:regulation of cell shape"/>
    <property type="evidence" value="ECO:0007669"/>
    <property type="project" value="UniProtKB-KW"/>
</dbReference>
<accession>A0A1H9ICL2</accession>
<dbReference type="InterPro" id="IPR013221">
    <property type="entry name" value="Mur_ligase_cen"/>
</dbReference>
<evidence type="ECO:0000259" key="19">
    <source>
        <dbReference type="Pfam" id="PF02875"/>
    </source>
</evidence>
<dbReference type="Gene3D" id="3.90.190.20">
    <property type="entry name" value="Mur ligase, C-terminal domain"/>
    <property type="match status" value="1"/>
</dbReference>
<dbReference type="InterPro" id="IPR036615">
    <property type="entry name" value="Mur_ligase_C_dom_sf"/>
</dbReference>
<dbReference type="EMBL" id="FOGF01000005">
    <property type="protein sequence ID" value="SEQ72309.1"/>
    <property type="molecule type" value="Genomic_DNA"/>
</dbReference>
<evidence type="ECO:0000256" key="4">
    <source>
        <dbReference type="ARBA" id="ARBA00010416"/>
    </source>
</evidence>
<dbReference type="GO" id="GO:0008764">
    <property type="term" value="F:UDP-N-acetylmuramoylalanine-D-glutamate ligase activity"/>
    <property type="evidence" value="ECO:0007669"/>
    <property type="project" value="UniProtKB-UniRule"/>
</dbReference>
<dbReference type="Pfam" id="PF21799">
    <property type="entry name" value="MurD-like_N"/>
    <property type="match status" value="1"/>
</dbReference>
<proteinExistence type="inferred from homology"/>
<dbReference type="GO" id="GO:0005737">
    <property type="term" value="C:cytoplasm"/>
    <property type="evidence" value="ECO:0007669"/>
    <property type="project" value="UniProtKB-SubCell"/>
</dbReference>
<evidence type="ECO:0000313" key="22">
    <source>
        <dbReference type="Proteomes" id="UP000198556"/>
    </source>
</evidence>
<protein>
    <recommendedName>
        <fullName evidence="6 17">UDP-N-acetylmuramoylalanine--D-glutamate ligase</fullName>
        <ecNumber evidence="5 17">6.3.2.9</ecNumber>
    </recommendedName>
    <alternativeName>
        <fullName evidence="15 17">D-glutamic acid-adding enzyme</fullName>
    </alternativeName>
    <alternativeName>
        <fullName evidence="14 17">UDP-N-acetylmuramoyl-L-alanyl-D-glutamate synthetase</fullName>
    </alternativeName>
</protein>
<evidence type="ECO:0000256" key="8">
    <source>
        <dbReference type="ARBA" id="ARBA00022598"/>
    </source>
</evidence>
<dbReference type="Gene3D" id="3.40.50.720">
    <property type="entry name" value="NAD(P)-binding Rossmann-like Domain"/>
    <property type="match status" value="1"/>
</dbReference>
<evidence type="ECO:0000256" key="7">
    <source>
        <dbReference type="ARBA" id="ARBA00022490"/>
    </source>
</evidence>
<comment type="pathway">
    <text evidence="3 17 18">Cell wall biogenesis; peptidoglycan biosynthesis.</text>
</comment>
<dbReference type="AlphaFoldDB" id="A0A1H9ICL2"/>
<dbReference type="GO" id="GO:0009252">
    <property type="term" value="P:peptidoglycan biosynthetic process"/>
    <property type="evidence" value="ECO:0007669"/>
    <property type="project" value="UniProtKB-UniRule"/>
</dbReference>
<evidence type="ECO:0000256" key="10">
    <source>
        <dbReference type="ARBA" id="ARBA00022840"/>
    </source>
</evidence>
<evidence type="ECO:0000256" key="2">
    <source>
        <dbReference type="ARBA" id="ARBA00004496"/>
    </source>
</evidence>
<evidence type="ECO:0000256" key="5">
    <source>
        <dbReference type="ARBA" id="ARBA00012212"/>
    </source>
</evidence>
<keyword evidence="17 18" id="KW-0131">Cell cycle</keyword>
<dbReference type="Pfam" id="PF08245">
    <property type="entry name" value="Mur_ligase_M"/>
    <property type="match status" value="1"/>
</dbReference>
<keyword evidence="22" id="KW-1185">Reference proteome</keyword>
<evidence type="ECO:0000256" key="16">
    <source>
        <dbReference type="ARBA" id="ARBA00047632"/>
    </source>
</evidence>
<comment type="similarity">
    <text evidence="4 17">Belongs to the MurCDEF family.</text>
</comment>
<dbReference type="GO" id="GO:0005524">
    <property type="term" value="F:ATP binding"/>
    <property type="evidence" value="ECO:0007669"/>
    <property type="project" value="UniProtKB-UniRule"/>
</dbReference>
<dbReference type="InterPro" id="IPR005762">
    <property type="entry name" value="MurD"/>
</dbReference>
<dbReference type="UniPathway" id="UPA00219"/>
<dbReference type="PANTHER" id="PTHR43692:SF1">
    <property type="entry name" value="UDP-N-ACETYLMURAMOYLALANINE--D-GLUTAMATE LIGASE"/>
    <property type="match status" value="1"/>
</dbReference>
<evidence type="ECO:0000256" key="1">
    <source>
        <dbReference type="ARBA" id="ARBA00002734"/>
    </source>
</evidence>
<reference evidence="21 22" key="1">
    <citation type="submission" date="2016-10" db="EMBL/GenBank/DDBJ databases">
        <authorList>
            <person name="de Groot N.N."/>
        </authorList>
    </citation>
    <scope>NUCLEOTIDE SEQUENCE [LARGE SCALE GENOMIC DNA]</scope>
    <source>
        <strain evidence="21 22">DSM 15827</strain>
    </source>
</reference>
<feature type="binding site" evidence="17">
    <location>
        <begin position="119"/>
        <end position="125"/>
    </location>
    <ligand>
        <name>ATP</name>
        <dbReference type="ChEBI" id="CHEBI:30616"/>
    </ligand>
</feature>
<evidence type="ECO:0000259" key="20">
    <source>
        <dbReference type="Pfam" id="PF08245"/>
    </source>
</evidence>
<evidence type="ECO:0000256" key="9">
    <source>
        <dbReference type="ARBA" id="ARBA00022741"/>
    </source>
</evidence>
<evidence type="ECO:0000256" key="17">
    <source>
        <dbReference type="HAMAP-Rule" id="MF_00639"/>
    </source>
</evidence>
<dbReference type="PANTHER" id="PTHR43692">
    <property type="entry name" value="UDP-N-ACETYLMURAMOYLALANINE--D-GLUTAMATE LIGASE"/>
    <property type="match status" value="1"/>
</dbReference>
<evidence type="ECO:0000256" key="14">
    <source>
        <dbReference type="ARBA" id="ARBA00030398"/>
    </source>
</evidence>
<evidence type="ECO:0000256" key="18">
    <source>
        <dbReference type="RuleBase" id="RU003664"/>
    </source>
</evidence>
<feature type="domain" description="Mur ligase central" evidence="20">
    <location>
        <begin position="117"/>
        <end position="294"/>
    </location>
</feature>
<dbReference type="EC" id="6.3.2.9" evidence="5 17"/>
<dbReference type="OrthoDB" id="9809796at2"/>
<organism evidence="21 22">
    <name type="scientific">Granulicatella balaenopterae</name>
    <dbReference type="NCBI Taxonomy" id="137733"/>
    <lineage>
        <taxon>Bacteria</taxon>
        <taxon>Bacillati</taxon>
        <taxon>Bacillota</taxon>
        <taxon>Bacilli</taxon>
        <taxon>Lactobacillales</taxon>
        <taxon>Carnobacteriaceae</taxon>
        <taxon>Granulicatella</taxon>
    </lineage>
</organism>
<keyword evidence="11 17" id="KW-0133">Cell shape</keyword>
<gene>
    <name evidence="17" type="primary">murD</name>
    <name evidence="21" type="ORF">SAMN05421767_10542</name>
</gene>
<keyword evidence="9 17" id="KW-0547">Nucleotide-binding</keyword>
<comment type="function">
    <text evidence="1 17 18">Cell wall formation. Catalyzes the addition of glutamate to the nucleotide precursor UDP-N-acetylmuramoyl-L-alanine (UMA).</text>
</comment>
<dbReference type="SUPFAM" id="SSF53244">
    <property type="entry name" value="MurD-like peptide ligases, peptide-binding domain"/>
    <property type="match status" value="1"/>
</dbReference>
<name>A0A1H9ICL2_9LACT</name>
<dbReference type="HAMAP" id="MF_00639">
    <property type="entry name" value="MurD"/>
    <property type="match status" value="1"/>
</dbReference>
<evidence type="ECO:0000256" key="11">
    <source>
        <dbReference type="ARBA" id="ARBA00022960"/>
    </source>
</evidence>
<keyword evidence="13 17" id="KW-0961">Cell wall biogenesis/degradation</keyword>
<evidence type="ECO:0000313" key="21">
    <source>
        <dbReference type="EMBL" id="SEQ72309.1"/>
    </source>
</evidence>
<evidence type="ECO:0000256" key="6">
    <source>
        <dbReference type="ARBA" id="ARBA00015655"/>
    </source>
</evidence>
<dbReference type="NCBIfam" id="TIGR01087">
    <property type="entry name" value="murD"/>
    <property type="match status" value="1"/>
</dbReference>
<dbReference type="STRING" id="137733.SAMN05421767_10542"/>
<comment type="subcellular location">
    <subcellularLocation>
        <location evidence="2 17 18">Cytoplasm</location>
    </subcellularLocation>
</comment>
<keyword evidence="12 17" id="KW-0573">Peptidoglycan synthesis</keyword>
<dbReference type="InterPro" id="IPR036565">
    <property type="entry name" value="Mur-like_cat_sf"/>
</dbReference>
<comment type="catalytic activity">
    <reaction evidence="16 17 18">
        <text>UDP-N-acetyl-alpha-D-muramoyl-L-alanine + D-glutamate + ATP = UDP-N-acetyl-alpha-D-muramoyl-L-alanyl-D-glutamate + ADP + phosphate + H(+)</text>
        <dbReference type="Rhea" id="RHEA:16429"/>
        <dbReference type="ChEBI" id="CHEBI:15378"/>
        <dbReference type="ChEBI" id="CHEBI:29986"/>
        <dbReference type="ChEBI" id="CHEBI:30616"/>
        <dbReference type="ChEBI" id="CHEBI:43474"/>
        <dbReference type="ChEBI" id="CHEBI:83898"/>
        <dbReference type="ChEBI" id="CHEBI:83900"/>
        <dbReference type="ChEBI" id="CHEBI:456216"/>
        <dbReference type="EC" id="6.3.2.9"/>
    </reaction>
</comment>
<dbReference type="GO" id="GO:0051301">
    <property type="term" value="P:cell division"/>
    <property type="evidence" value="ECO:0007669"/>
    <property type="project" value="UniProtKB-KW"/>
</dbReference>
<sequence length="454" mass="50428">MNEQNEYNNKKVLVLGLAKSGLSVARLLVKKGAKVIVNDQQPLETNLPAQELLAEGIDVITGHHPVDVLDDSFDFVVKNPGIPYSNSMLIKAKELGLPIYTEVEVATRMLKGSIAAITGSNGKTTTTTLVTEMLKEEFSNRKVAAVGNIGVPLSSLVETSEDSDIYVTELSSFQLMGIEQFHPKVACIVNIFSAHLDYHGTREEYVNAKLAITKNQTAEDYLIYNADHEELTNLVYQHSKAQLIPFSRMKEVEDGSYADESYLYYNKEVVMSKKLIKVPGEQNVENILAAIAIAKLYNVSNQSIENAVSKFYGVKHRTQYVTEKNERKFYNDSKATNIVATQTALRSFKDQSLVLIAGGLDRGNGFDELIPDLTNVKAMVTYGETKDKLMVSAQKAALPTIETVENLKEAVQKAYQISQPGDIILFSPACASWDQYKNFEIRGDEFIESVNELN</sequence>
<dbReference type="Gene3D" id="3.40.1190.10">
    <property type="entry name" value="Mur-like, catalytic domain"/>
    <property type="match status" value="1"/>
</dbReference>